<protein>
    <submittedName>
        <fullName evidence="2">Hydrocephalus-inducing protein homolog</fullName>
    </submittedName>
</protein>
<reference evidence="1" key="1">
    <citation type="submission" date="2014-07" db="EMBL/GenBank/DDBJ databases">
        <authorList>
            <person name="Martin A.A"/>
            <person name="De Silva N."/>
        </authorList>
    </citation>
    <scope>NUCLEOTIDE SEQUENCE</scope>
</reference>
<reference evidence="2" key="2">
    <citation type="submission" date="2015-08" db="UniProtKB">
        <authorList>
            <consortium name="WormBaseParasite"/>
        </authorList>
    </citation>
    <scope>IDENTIFICATION</scope>
</reference>
<keyword evidence="1" id="KW-1185">Reference proteome</keyword>
<sequence>MLQDSGERILKLTVTNESRVTLNANYYSRNLAINVQCEASVAFTPHPVCSFTLHPQPILSYDFLLKPISPQNTIFNLLPPQYHFRNIQNIIK</sequence>
<evidence type="ECO:0000313" key="2">
    <source>
        <dbReference type="WBParaSite" id="SVE_0070100.1"/>
    </source>
</evidence>
<proteinExistence type="predicted"/>
<dbReference type="AlphaFoldDB" id="A0A0K0EW02"/>
<name>A0A0K0EW02_STRVS</name>
<dbReference type="WBParaSite" id="SVE_0070100.1">
    <property type="protein sequence ID" value="SVE_0070100.1"/>
    <property type="gene ID" value="SVE_0070100"/>
</dbReference>
<dbReference type="Proteomes" id="UP000035680">
    <property type="component" value="Unassembled WGS sequence"/>
</dbReference>
<evidence type="ECO:0000313" key="1">
    <source>
        <dbReference type="Proteomes" id="UP000035680"/>
    </source>
</evidence>
<accession>A0A0K0EW02</accession>
<organism evidence="1 2">
    <name type="scientific">Strongyloides venezuelensis</name>
    <name type="common">Threadworm</name>
    <dbReference type="NCBI Taxonomy" id="75913"/>
    <lineage>
        <taxon>Eukaryota</taxon>
        <taxon>Metazoa</taxon>
        <taxon>Ecdysozoa</taxon>
        <taxon>Nematoda</taxon>
        <taxon>Chromadorea</taxon>
        <taxon>Rhabditida</taxon>
        <taxon>Tylenchina</taxon>
        <taxon>Panagrolaimomorpha</taxon>
        <taxon>Strongyloidoidea</taxon>
        <taxon>Strongyloididae</taxon>
        <taxon>Strongyloides</taxon>
    </lineage>
</organism>